<dbReference type="CDD" id="cd02208">
    <property type="entry name" value="cupin_RmlC-like"/>
    <property type="match status" value="1"/>
</dbReference>
<dbReference type="AlphaFoldDB" id="A0A8J3AC42"/>
<evidence type="ECO:0000256" key="1">
    <source>
        <dbReference type="ARBA" id="ARBA00001962"/>
    </source>
</evidence>
<keyword evidence="4" id="KW-0223">Dioxygenase</keyword>
<dbReference type="PANTHER" id="PTHR11056">
    <property type="entry name" value="HOMOGENTISATE 1,2-DIOXYGENASE"/>
    <property type="match status" value="1"/>
</dbReference>
<dbReference type="Gene3D" id="2.60.120.10">
    <property type="entry name" value="Jelly Rolls"/>
    <property type="match status" value="1"/>
</dbReference>
<evidence type="ECO:0000256" key="4">
    <source>
        <dbReference type="ARBA" id="ARBA00022964"/>
    </source>
</evidence>
<evidence type="ECO:0000256" key="2">
    <source>
        <dbReference type="ARBA" id="ARBA00007757"/>
    </source>
</evidence>
<feature type="binding site" evidence="8">
    <location>
        <position position="335"/>
    </location>
    <ligand>
        <name>Fe cation</name>
        <dbReference type="ChEBI" id="CHEBI:24875"/>
    </ligand>
</feature>
<evidence type="ECO:0000256" key="6">
    <source>
        <dbReference type="ARBA" id="ARBA00023004"/>
    </source>
</evidence>
<evidence type="ECO:0000256" key="8">
    <source>
        <dbReference type="PIRSR" id="PIRSR605708-2"/>
    </source>
</evidence>
<dbReference type="GO" id="GO:0046872">
    <property type="term" value="F:metal ion binding"/>
    <property type="evidence" value="ECO:0007669"/>
    <property type="project" value="UniProtKB-KW"/>
</dbReference>
<dbReference type="GO" id="GO:0004411">
    <property type="term" value="F:homogentisate 1,2-dioxygenase activity"/>
    <property type="evidence" value="ECO:0007669"/>
    <property type="project" value="InterPro"/>
</dbReference>
<dbReference type="InterPro" id="IPR011051">
    <property type="entry name" value="RmlC_Cupin_sf"/>
</dbReference>
<evidence type="ECO:0000313" key="12">
    <source>
        <dbReference type="Proteomes" id="UP000650511"/>
    </source>
</evidence>
<feature type="binding site" evidence="8">
    <location>
        <position position="335"/>
    </location>
    <ligand>
        <name>homogentisate</name>
        <dbReference type="ChEBI" id="CHEBI:16169"/>
    </ligand>
</feature>
<dbReference type="SUPFAM" id="SSF51182">
    <property type="entry name" value="RmlC-like cupins"/>
    <property type="match status" value="1"/>
</dbReference>
<comment type="similarity">
    <text evidence="2">Belongs to the homogentisate dioxygenase family.</text>
</comment>
<dbReference type="Proteomes" id="UP000650511">
    <property type="component" value="Unassembled WGS sequence"/>
</dbReference>
<feature type="region of interest" description="Disordered" evidence="9">
    <location>
        <begin position="389"/>
        <end position="410"/>
    </location>
</feature>
<keyword evidence="3 8" id="KW-0479">Metal-binding</keyword>
<dbReference type="InterPro" id="IPR005708">
    <property type="entry name" value="Homogentis_dOase"/>
</dbReference>
<evidence type="ECO:0000256" key="5">
    <source>
        <dbReference type="ARBA" id="ARBA00023002"/>
    </source>
</evidence>
<sequence length="410" mass="45559">MISYQRFGDVPAKRHTQLWRDGRLLTEEVIGLDGFDGPASTLYHLHQPMQLRRLGGWRPLPREEWVPEAHIHHHFAGQTLAPGGDALSGRRLLAFNDDVEVWLARPDRVMSGWYRNGEADELLFVHEGCGTIESVLGDIDYRDGDYVVLPRGITYRVVPDGPTPQRHLVVVSSGLIEVPSRYRNGYGQLLEHAPFCQRDLRGPSTLRTIDQEGEFEVTLRIRGGLQDYVVPHHPCDVVGWDGYLAPWALNIADLEPLTKQIHPPPPVHQTFEGRGFTVCTFLPRPLDWHPQAVPIPYSHANLNSEELIYYVAGSFGSRRGIDVASLTLHPSGLTHGPQPGLAEGSLGTTHTEEVAVMVDTFHPLRLTSFARELDQPDYAWSWTPPIELEPASEPAVPRAAGASAAPTPTG</sequence>
<protein>
    <submittedName>
        <fullName evidence="11">Homogentisate 1,2-dioxygenase</fullName>
    </submittedName>
</protein>
<dbReference type="InterPro" id="IPR014710">
    <property type="entry name" value="RmlC-like_jellyroll"/>
</dbReference>
<keyword evidence="6 8" id="KW-0408">Iron</keyword>
<dbReference type="GO" id="GO:0006559">
    <property type="term" value="P:L-phenylalanine catabolic process"/>
    <property type="evidence" value="ECO:0007669"/>
    <property type="project" value="InterPro"/>
</dbReference>
<accession>A0A8J3AC42</accession>
<dbReference type="EMBL" id="BMHA01000011">
    <property type="protein sequence ID" value="GGI08240.1"/>
    <property type="molecule type" value="Genomic_DNA"/>
</dbReference>
<dbReference type="Pfam" id="PF20510">
    <property type="entry name" value="HgmA_N"/>
    <property type="match status" value="1"/>
</dbReference>
<feature type="active site" description="Proton acceptor" evidence="7">
    <location>
        <position position="262"/>
    </location>
</feature>
<keyword evidence="12" id="KW-1185">Reference proteome</keyword>
<dbReference type="GO" id="GO:0006570">
    <property type="term" value="P:tyrosine metabolic process"/>
    <property type="evidence" value="ECO:0007669"/>
    <property type="project" value="InterPro"/>
</dbReference>
<keyword evidence="5" id="KW-0560">Oxidoreductase</keyword>
<dbReference type="PANTHER" id="PTHR11056:SF0">
    <property type="entry name" value="HOMOGENTISATE 1,2-DIOXYGENASE"/>
    <property type="match status" value="1"/>
</dbReference>
<feature type="binding site" evidence="8">
    <location>
        <position position="299"/>
    </location>
    <ligand>
        <name>Fe cation</name>
        <dbReference type="ChEBI" id="CHEBI:24875"/>
    </ligand>
</feature>
<gene>
    <name evidence="11" type="ORF">GCM10011354_28100</name>
</gene>
<evidence type="ECO:0000313" key="11">
    <source>
        <dbReference type="EMBL" id="GGI08240.1"/>
    </source>
</evidence>
<proteinExistence type="inferred from homology"/>
<evidence type="ECO:0000256" key="3">
    <source>
        <dbReference type="ARBA" id="ARBA00022723"/>
    </source>
</evidence>
<evidence type="ECO:0000256" key="9">
    <source>
        <dbReference type="SAM" id="MobiDB-lite"/>
    </source>
</evidence>
<feature type="binding site" evidence="8">
    <location>
        <position position="305"/>
    </location>
    <ligand>
        <name>Fe cation</name>
        <dbReference type="ChEBI" id="CHEBI:24875"/>
    </ligand>
</feature>
<evidence type="ECO:0000256" key="7">
    <source>
        <dbReference type="PIRSR" id="PIRSR605708-1"/>
    </source>
</evidence>
<feature type="domain" description="Homogentisate 1,2-dioxygenase N-terminal" evidence="10">
    <location>
        <begin position="113"/>
        <end position="249"/>
    </location>
</feature>
<organism evidence="11 12">
    <name type="scientific">Egicoccus halophilus</name>
    <dbReference type="NCBI Taxonomy" id="1670830"/>
    <lineage>
        <taxon>Bacteria</taxon>
        <taxon>Bacillati</taxon>
        <taxon>Actinomycetota</taxon>
        <taxon>Nitriliruptoria</taxon>
        <taxon>Egicoccales</taxon>
        <taxon>Egicoccaceae</taxon>
        <taxon>Egicoccus</taxon>
    </lineage>
</organism>
<dbReference type="GO" id="GO:0005737">
    <property type="term" value="C:cytoplasm"/>
    <property type="evidence" value="ECO:0007669"/>
    <property type="project" value="TreeGrafter"/>
</dbReference>
<comment type="caution">
    <text evidence="11">The sequence shown here is derived from an EMBL/GenBank/DDBJ whole genome shotgun (WGS) entry which is preliminary data.</text>
</comment>
<feature type="compositionally biased region" description="Low complexity" evidence="9">
    <location>
        <begin position="394"/>
        <end position="410"/>
    </location>
</feature>
<name>A0A8J3AC42_9ACTN</name>
<evidence type="ECO:0000259" key="10">
    <source>
        <dbReference type="Pfam" id="PF20510"/>
    </source>
</evidence>
<comment type="cofactor">
    <cofactor evidence="1 8">
        <name>Fe cation</name>
        <dbReference type="ChEBI" id="CHEBI:24875"/>
    </cofactor>
</comment>
<reference evidence="11" key="1">
    <citation type="journal article" date="2014" name="Int. J. Syst. Evol. Microbiol.">
        <title>Complete genome sequence of Corynebacterium casei LMG S-19264T (=DSM 44701T), isolated from a smear-ripened cheese.</title>
        <authorList>
            <consortium name="US DOE Joint Genome Institute (JGI-PGF)"/>
            <person name="Walter F."/>
            <person name="Albersmeier A."/>
            <person name="Kalinowski J."/>
            <person name="Ruckert C."/>
        </authorList>
    </citation>
    <scope>NUCLEOTIDE SEQUENCE</scope>
    <source>
        <strain evidence="11">CGMCC 1.14988</strain>
    </source>
</reference>
<dbReference type="InterPro" id="IPR046452">
    <property type="entry name" value="HgmA_N"/>
</dbReference>
<reference evidence="11" key="2">
    <citation type="submission" date="2020-09" db="EMBL/GenBank/DDBJ databases">
        <authorList>
            <person name="Sun Q."/>
            <person name="Zhou Y."/>
        </authorList>
    </citation>
    <scope>NUCLEOTIDE SEQUENCE</scope>
    <source>
        <strain evidence="11">CGMCC 1.14988</strain>
    </source>
</reference>
<dbReference type="OrthoDB" id="9811253at2"/>